<feature type="domain" description="Clp1 P-loop" evidence="11">
    <location>
        <begin position="133"/>
        <end position="340"/>
    </location>
</feature>
<evidence type="ECO:0000256" key="4">
    <source>
        <dbReference type="ARBA" id="ARBA00022664"/>
    </source>
</evidence>
<feature type="domain" description="Clp1 C-terminal" evidence="9">
    <location>
        <begin position="346"/>
        <end position="451"/>
    </location>
</feature>
<dbReference type="Pfam" id="PF06807">
    <property type="entry name" value="Clp1"/>
    <property type="match status" value="1"/>
</dbReference>
<dbReference type="Pfam" id="PF16575">
    <property type="entry name" value="CLP1_P"/>
    <property type="match status" value="1"/>
</dbReference>
<dbReference type="EMBL" id="JBEVYD010000005">
    <property type="protein sequence ID" value="KAL3232676.1"/>
    <property type="molecule type" value="Genomic_DNA"/>
</dbReference>
<comment type="subunit">
    <text evidence="8">Component of a pre-mRNA cleavage factor complex. Interacts directly with PCF11.</text>
</comment>
<evidence type="ECO:0000259" key="11">
    <source>
        <dbReference type="Pfam" id="PF16575"/>
    </source>
</evidence>
<proteinExistence type="inferred from homology"/>
<evidence type="ECO:0000313" key="13">
    <source>
        <dbReference type="Proteomes" id="UP001623330"/>
    </source>
</evidence>
<dbReference type="InterPro" id="IPR010655">
    <property type="entry name" value="Clp1_C"/>
</dbReference>
<evidence type="ECO:0000313" key="12">
    <source>
        <dbReference type="EMBL" id="KAL3232676.1"/>
    </source>
</evidence>
<evidence type="ECO:0000256" key="3">
    <source>
        <dbReference type="ARBA" id="ARBA00019824"/>
    </source>
</evidence>
<evidence type="ECO:0000259" key="10">
    <source>
        <dbReference type="Pfam" id="PF16573"/>
    </source>
</evidence>
<dbReference type="InterPro" id="IPR028606">
    <property type="entry name" value="Clp1"/>
</dbReference>
<comment type="caution">
    <text evidence="12">The sequence shown here is derived from an EMBL/GenBank/DDBJ whole genome shotgun (WGS) entry which is preliminary data.</text>
</comment>
<feature type="domain" description="Clp1 N-terminal" evidence="10">
    <location>
        <begin position="30"/>
        <end position="122"/>
    </location>
</feature>
<protein>
    <recommendedName>
        <fullName evidence="3">Polynucleotide 5'-hydroxyl-kinase GRC3</fullName>
    </recommendedName>
    <alternativeName>
        <fullName evidence="2">Polynucleotide 5'-hydroxyl-kinase grc3</fullName>
    </alternativeName>
</protein>
<dbReference type="InterPro" id="IPR038239">
    <property type="entry name" value="Clp1_N_sf"/>
</dbReference>
<dbReference type="InterPro" id="IPR032319">
    <property type="entry name" value="CLP1_P"/>
</dbReference>
<dbReference type="InterPro" id="IPR038238">
    <property type="entry name" value="Clp1_C_sf"/>
</dbReference>
<dbReference type="HAMAP" id="MF_03035">
    <property type="entry name" value="Clp1"/>
    <property type="match status" value="1"/>
</dbReference>
<keyword evidence="6 8" id="KW-0067">ATP-binding</keyword>
<dbReference type="Gene3D" id="2.60.120.1030">
    <property type="entry name" value="Clp1, DNA binding domain"/>
    <property type="match status" value="1"/>
</dbReference>
<keyword evidence="7 8" id="KW-0539">Nucleus</keyword>
<dbReference type="InterPro" id="IPR032324">
    <property type="entry name" value="Clp1_N"/>
</dbReference>
<comment type="function">
    <text evidence="8">Required for endonucleolytic cleavage during polyadenylation-dependent pre-mRNA 3'-end formation.</text>
</comment>
<evidence type="ECO:0000256" key="1">
    <source>
        <dbReference type="ARBA" id="ARBA00004123"/>
    </source>
</evidence>
<gene>
    <name evidence="8" type="primary">CLP1</name>
    <name evidence="12" type="ORF">RNJ44_04592</name>
</gene>
<evidence type="ECO:0000256" key="6">
    <source>
        <dbReference type="ARBA" id="ARBA00022840"/>
    </source>
</evidence>
<evidence type="ECO:0000256" key="2">
    <source>
        <dbReference type="ARBA" id="ARBA00018706"/>
    </source>
</evidence>
<dbReference type="PANTHER" id="PTHR12755">
    <property type="entry name" value="CLEAVAGE/POLYADENYLATION FACTOR IA SUBUNIT CLP1P"/>
    <property type="match status" value="1"/>
</dbReference>
<reference evidence="12 13" key="1">
    <citation type="submission" date="2024-05" db="EMBL/GenBank/DDBJ databases">
        <title>Long read based assembly of the Candida bracarensis genome reveals expanded adhesin content.</title>
        <authorList>
            <person name="Marcet-Houben M."/>
            <person name="Ksiezopolska E."/>
            <person name="Gabaldon T."/>
        </authorList>
    </citation>
    <scope>NUCLEOTIDE SEQUENCE [LARGE SCALE GENOMIC DNA]</scope>
    <source>
        <strain evidence="12 13">CBM6</strain>
    </source>
</reference>
<feature type="binding site" evidence="8">
    <location>
        <position position="75"/>
    </location>
    <ligand>
        <name>ATP</name>
        <dbReference type="ChEBI" id="CHEBI:30616"/>
    </ligand>
</feature>
<accession>A0ABR4NVB4</accession>
<dbReference type="SUPFAM" id="SSF52540">
    <property type="entry name" value="P-loop containing nucleoside triphosphate hydrolases"/>
    <property type="match status" value="1"/>
</dbReference>
<comment type="similarity">
    <text evidence="8">Belongs to the Clp1 family. Clp1 subfamily.</text>
</comment>
<dbReference type="InterPro" id="IPR027417">
    <property type="entry name" value="P-loop_NTPase"/>
</dbReference>
<comment type="subcellular location">
    <subcellularLocation>
        <location evidence="1 8">Nucleus</location>
    </subcellularLocation>
</comment>
<keyword evidence="5 8" id="KW-0547">Nucleotide-binding</keyword>
<dbReference type="InterPro" id="IPR045116">
    <property type="entry name" value="Clp1/Grc3"/>
</dbReference>
<evidence type="ECO:0000259" key="9">
    <source>
        <dbReference type="Pfam" id="PF06807"/>
    </source>
</evidence>
<dbReference type="Gene3D" id="2.40.30.330">
    <property type="entry name" value="Pre-mRNA cleavage complex subunit Clp1, C-terminal domain"/>
    <property type="match status" value="1"/>
</dbReference>
<keyword evidence="13" id="KW-1185">Reference proteome</keyword>
<keyword evidence="4 8" id="KW-0507">mRNA processing</keyword>
<evidence type="ECO:0000256" key="8">
    <source>
        <dbReference type="HAMAP-Rule" id="MF_03035"/>
    </source>
</evidence>
<name>A0ABR4NVB4_9SACH</name>
<sequence>MSEVDILPGLEQNEVEPTLFEDANQAHKLTIPANHIWRVELGVDDRLSLQVTSGVAEIFGTELANNVDYSFWDWKFGIYAVEETEIEWKCAQLHGKELSIVSNTTAHVVYNLHFALEKMRSSTFDGPRVMVVGERNTGKTALCRTLASYAIKHKPYQPLFINLNPVEAIFSPPGCITATPVSSTLDAQLPRWGESMTSGATKLHGKQPMIKNFGFENINDNREYYKLIVNQLSNVVKERLQNDPLVHRSGCIIDTPPLENCDEEYSEITNAIRGFRADYIIILCNDDESGKEIFGKVSKVVRPLIGDKLLRVPKITGVFQKDDIHIRALQRAAIREYFYGDTRTVLSPYNIGCDTAEITIWKPKSALQDENTDLSTLIPATIDSSNLQYALIAITYAPRKSTPEDVLSSPILGFGLVTEFNEKRKKLRILLPVPGRLPSNAMILTAFRYLE</sequence>
<dbReference type="PANTHER" id="PTHR12755:SF6">
    <property type="entry name" value="POLYRIBONUCLEOTIDE 5'-HYDROXYL-KINASE CLP1"/>
    <property type="match status" value="1"/>
</dbReference>
<organism evidence="12 13">
    <name type="scientific">Nakaseomyces bracarensis</name>
    <dbReference type="NCBI Taxonomy" id="273131"/>
    <lineage>
        <taxon>Eukaryota</taxon>
        <taxon>Fungi</taxon>
        <taxon>Dikarya</taxon>
        <taxon>Ascomycota</taxon>
        <taxon>Saccharomycotina</taxon>
        <taxon>Saccharomycetes</taxon>
        <taxon>Saccharomycetales</taxon>
        <taxon>Saccharomycetaceae</taxon>
        <taxon>Nakaseomyces</taxon>
    </lineage>
</organism>
<dbReference type="Gene3D" id="3.40.50.300">
    <property type="entry name" value="P-loop containing nucleotide triphosphate hydrolases"/>
    <property type="match status" value="1"/>
</dbReference>
<comment type="caution">
    <text evidence="8">Lacks conserved residue(s) required for the propagation of feature annotation.</text>
</comment>
<evidence type="ECO:0000256" key="5">
    <source>
        <dbReference type="ARBA" id="ARBA00022741"/>
    </source>
</evidence>
<feature type="binding site" evidence="8">
    <location>
        <begin position="136"/>
        <end position="141"/>
    </location>
    <ligand>
        <name>ATP</name>
        <dbReference type="ChEBI" id="CHEBI:30616"/>
    </ligand>
</feature>
<evidence type="ECO:0000256" key="7">
    <source>
        <dbReference type="ARBA" id="ARBA00023242"/>
    </source>
</evidence>
<dbReference type="Pfam" id="PF16573">
    <property type="entry name" value="CLP1_N"/>
    <property type="match status" value="1"/>
</dbReference>
<dbReference type="Proteomes" id="UP001623330">
    <property type="component" value="Unassembled WGS sequence"/>
</dbReference>